<dbReference type="PROSITE" id="PS00678">
    <property type="entry name" value="WD_REPEATS_1"/>
    <property type="match status" value="2"/>
</dbReference>
<dbReference type="Gene3D" id="2.130.10.10">
    <property type="entry name" value="YVTN repeat-like/Quinoprotein amine dehydrogenase"/>
    <property type="match status" value="2"/>
</dbReference>
<evidence type="ECO:0000256" key="6">
    <source>
        <dbReference type="PROSITE-ProRule" id="PRU00221"/>
    </source>
</evidence>
<evidence type="ECO:0000256" key="2">
    <source>
        <dbReference type="ARBA" id="ARBA00022552"/>
    </source>
</evidence>
<dbReference type="GO" id="GO:0005730">
    <property type="term" value="C:nucleolus"/>
    <property type="evidence" value="ECO:0007669"/>
    <property type="project" value="UniProtKB-SubCell"/>
</dbReference>
<evidence type="ECO:0000259" key="7">
    <source>
        <dbReference type="Pfam" id="PF09384"/>
    </source>
</evidence>
<accession>A0A1X0RHK3</accession>
<dbReference type="PRINTS" id="PR00320">
    <property type="entry name" value="GPROTEINBRPT"/>
</dbReference>
<keyword evidence="4" id="KW-0677">Repeat</keyword>
<dbReference type="Pfam" id="PF00400">
    <property type="entry name" value="WD40"/>
    <property type="match status" value="3"/>
</dbReference>
<dbReference type="PROSITE" id="PS50082">
    <property type="entry name" value="WD_REPEATS_2"/>
    <property type="match status" value="3"/>
</dbReference>
<dbReference type="InterPro" id="IPR001680">
    <property type="entry name" value="WD40_rpt"/>
</dbReference>
<dbReference type="InterPro" id="IPR018983">
    <property type="entry name" value="U3_snoRNA-assocProt_15_C"/>
</dbReference>
<dbReference type="InterPro" id="IPR019775">
    <property type="entry name" value="WD40_repeat_CS"/>
</dbReference>
<dbReference type="PROSITE" id="PS50294">
    <property type="entry name" value="WD_REPEATS_REGION"/>
    <property type="match status" value="2"/>
</dbReference>
<dbReference type="InterPro" id="IPR015943">
    <property type="entry name" value="WD40/YVTN_repeat-like_dom_sf"/>
</dbReference>
<feature type="domain" description="U3 small nucleolar RNA-associated protein 15 C-terminal" evidence="7">
    <location>
        <begin position="350"/>
        <end position="493"/>
    </location>
</feature>
<feature type="repeat" description="WD" evidence="6">
    <location>
        <begin position="160"/>
        <end position="202"/>
    </location>
</feature>
<dbReference type="Pfam" id="PF09384">
    <property type="entry name" value="UTP15_C"/>
    <property type="match status" value="1"/>
</dbReference>
<comment type="subcellular location">
    <subcellularLocation>
        <location evidence="1">Nucleus</location>
        <location evidence="1">Nucleolus</location>
    </subcellularLocation>
</comment>
<keyword evidence="5" id="KW-0539">Nucleus</keyword>
<dbReference type="CDD" id="cd00200">
    <property type="entry name" value="WD40"/>
    <property type="match status" value="1"/>
</dbReference>
<dbReference type="AlphaFoldDB" id="A0A1X0RHK3"/>
<protein>
    <submittedName>
        <fullName evidence="8">WD40 repeat-like protein</fullName>
    </submittedName>
</protein>
<dbReference type="GO" id="GO:0006364">
    <property type="term" value="P:rRNA processing"/>
    <property type="evidence" value="ECO:0007669"/>
    <property type="project" value="UniProtKB-KW"/>
</dbReference>
<dbReference type="VEuPathDB" id="FungiDB:BCV72DRAFT_237940"/>
<feature type="repeat" description="WD" evidence="6">
    <location>
        <begin position="118"/>
        <end position="159"/>
    </location>
</feature>
<proteinExistence type="predicted"/>
<dbReference type="EMBL" id="KV921856">
    <property type="protein sequence ID" value="ORE11532.1"/>
    <property type="molecule type" value="Genomic_DNA"/>
</dbReference>
<evidence type="ECO:0000256" key="1">
    <source>
        <dbReference type="ARBA" id="ARBA00004604"/>
    </source>
</evidence>
<dbReference type="OrthoDB" id="431715at2759"/>
<dbReference type="GO" id="GO:0045943">
    <property type="term" value="P:positive regulation of transcription by RNA polymerase I"/>
    <property type="evidence" value="ECO:0007669"/>
    <property type="project" value="TreeGrafter"/>
</dbReference>
<name>A0A1X0RHK3_RHIZD</name>
<dbReference type="PANTHER" id="PTHR19924:SF26">
    <property type="entry name" value="U3 SMALL NUCLEOLAR RNA-ASSOCIATED PROTEIN 15 HOMOLOG"/>
    <property type="match status" value="1"/>
</dbReference>
<dbReference type="SUPFAM" id="SSF50978">
    <property type="entry name" value="WD40 repeat-like"/>
    <property type="match status" value="1"/>
</dbReference>
<organism evidence="8">
    <name type="scientific">Rhizopus microsporus var. microsporus</name>
    <dbReference type="NCBI Taxonomy" id="86635"/>
    <lineage>
        <taxon>Eukaryota</taxon>
        <taxon>Fungi</taxon>
        <taxon>Fungi incertae sedis</taxon>
        <taxon>Mucoromycota</taxon>
        <taxon>Mucoromycotina</taxon>
        <taxon>Mucoromycetes</taxon>
        <taxon>Mucorales</taxon>
        <taxon>Mucorineae</taxon>
        <taxon>Rhizopodaceae</taxon>
        <taxon>Rhizopus</taxon>
    </lineage>
</organism>
<keyword evidence="3 6" id="KW-0853">WD repeat</keyword>
<dbReference type="FunFam" id="2.130.10.10:FF:001192">
    <property type="entry name" value="Protein SLOW WALKER 1"/>
    <property type="match status" value="1"/>
</dbReference>
<evidence type="ECO:0000313" key="8">
    <source>
        <dbReference type="EMBL" id="ORE11532.1"/>
    </source>
</evidence>
<evidence type="ECO:0000256" key="5">
    <source>
        <dbReference type="ARBA" id="ARBA00023242"/>
    </source>
</evidence>
<keyword evidence="2" id="KW-0698">rRNA processing</keyword>
<dbReference type="PANTHER" id="PTHR19924">
    <property type="entry name" value="UTP15 U3 SMALL NUCLEOLAR RNA-ASSOCIATED PROTEIN 15 FAMILY MEMBER"/>
    <property type="match status" value="1"/>
</dbReference>
<dbReference type="InterPro" id="IPR020472">
    <property type="entry name" value="WD40_PAC1"/>
</dbReference>
<dbReference type="Proteomes" id="UP000242414">
    <property type="component" value="Unassembled WGS sequence"/>
</dbReference>
<sequence>MDYKKTTIKKQPKIQTSKKTAEARYWKRFKSPIVIKEYASVTSINFSPVSPYDFAVTSSTRVQVYSSKTHQPKKTISRFKDIAYSGSFRQDGKLIVAGDATGLIQMFDVGSRAILRSFKGHEMPTQVTHFTINKANILSASDDKTVRIWDIPTGDHINIFDEHEDYVRAGVVSQENPNLVISGSYDQTVKLWDMRQPESVMTMNHGAPVESLLMYPNGGAVISSGGPTVKVWDLLSGGRCMHTLSNFQKTVTSMCFDGAASRLVTGSLDHHVKIFDVQDYKVVHSVKYPAPILSVGLSPDDTHLAAGMANGLLSIRQRQIKASEKALKKQHQDYIKGGTYKYFMRGQSNAPANDDFVVESTKRQKLRKYDQFIKAFQYANALDEVLKTNFNSPPVVAAVLQELIHRDGLKAAITGRDDVSLEPLMRFLIRNIHHPRYTNLLVDVSEAVIDCYTRVFGQSPLIDDLLSRLTVKVKQEIQLQKDLIETMAALDMLFTKSGSATIVK</sequence>
<dbReference type="SMART" id="SM00320">
    <property type="entry name" value="WD40"/>
    <property type="match status" value="7"/>
</dbReference>
<evidence type="ECO:0000256" key="3">
    <source>
        <dbReference type="ARBA" id="ARBA00022574"/>
    </source>
</evidence>
<feature type="repeat" description="WD" evidence="6">
    <location>
        <begin position="244"/>
        <end position="285"/>
    </location>
</feature>
<dbReference type="InterPro" id="IPR036322">
    <property type="entry name" value="WD40_repeat_dom_sf"/>
</dbReference>
<reference evidence="8" key="1">
    <citation type="journal article" date="2016" name="Proc. Natl. Acad. Sci. U.S.A.">
        <title>Lipid metabolic changes in an early divergent fungus govern the establishment of a mutualistic symbiosis with endobacteria.</title>
        <authorList>
            <person name="Lastovetsky O.A."/>
            <person name="Gaspar M.L."/>
            <person name="Mondo S.J."/>
            <person name="LaButti K.M."/>
            <person name="Sandor L."/>
            <person name="Grigoriev I.V."/>
            <person name="Henry S.A."/>
            <person name="Pawlowska T.E."/>
        </authorList>
    </citation>
    <scope>NUCLEOTIDE SEQUENCE [LARGE SCALE GENOMIC DNA]</scope>
    <source>
        <strain evidence="8">ATCC 52814</strain>
    </source>
</reference>
<gene>
    <name evidence="8" type="ORF">BCV72DRAFT_237940</name>
</gene>
<evidence type="ECO:0000256" key="4">
    <source>
        <dbReference type="ARBA" id="ARBA00022737"/>
    </source>
</evidence>